<dbReference type="GO" id="GO:0009398">
    <property type="term" value="P:FMN biosynthetic process"/>
    <property type="evidence" value="ECO:0007669"/>
    <property type="project" value="TreeGrafter"/>
</dbReference>
<dbReference type="InterPro" id="IPR023465">
    <property type="entry name" value="Riboflavin_kinase_dom_sf"/>
</dbReference>
<evidence type="ECO:0000256" key="7">
    <source>
        <dbReference type="ARBA" id="ARBA00047880"/>
    </source>
</evidence>
<keyword evidence="5" id="KW-0547">Nucleotide-binding</keyword>
<evidence type="ECO:0000256" key="2">
    <source>
        <dbReference type="ARBA" id="ARBA00022630"/>
    </source>
</evidence>
<keyword evidence="6" id="KW-0067">ATP-binding</keyword>
<dbReference type="InterPro" id="IPR023468">
    <property type="entry name" value="Riboflavin_kinase"/>
</dbReference>
<dbReference type="EMBL" id="MFZM01000001">
    <property type="protein sequence ID" value="OGK24815.1"/>
    <property type="molecule type" value="Genomic_DNA"/>
</dbReference>
<evidence type="ECO:0000313" key="9">
    <source>
        <dbReference type="EMBL" id="OGK24815.1"/>
    </source>
</evidence>
<dbReference type="PANTHER" id="PTHR22749">
    <property type="entry name" value="RIBOFLAVIN KINASE/FMN ADENYLYLTRANSFERASE"/>
    <property type="match status" value="1"/>
</dbReference>
<protein>
    <recommendedName>
        <fullName evidence="1">riboflavin kinase</fullName>
        <ecNumber evidence="1">2.7.1.26</ecNumber>
    </recommendedName>
</protein>
<reference evidence="9 10" key="1">
    <citation type="journal article" date="2016" name="Nat. Commun.">
        <title>Thousands of microbial genomes shed light on interconnected biogeochemical processes in an aquifer system.</title>
        <authorList>
            <person name="Anantharaman K."/>
            <person name="Brown C.T."/>
            <person name="Hug L.A."/>
            <person name="Sharon I."/>
            <person name="Castelle C.J."/>
            <person name="Probst A.J."/>
            <person name="Thomas B.C."/>
            <person name="Singh A."/>
            <person name="Wilkins M.J."/>
            <person name="Karaoz U."/>
            <person name="Brodie E.L."/>
            <person name="Williams K.H."/>
            <person name="Hubbard S.S."/>
            <person name="Banfield J.F."/>
        </authorList>
    </citation>
    <scope>NUCLEOTIDE SEQUENCE [LARGE SCALE GENOMIC DNA]</scope>
</reference>
<dbReference type="GO" id="GO:0008531">
    <property type="term" value="F:riboflavin kinase activity"/>
    <property type="evidence" value="ECO:0007669"/>
    <property type="project" value="UniProtKB-EC"/>
</dbReference>
<dbReference type="SUPFAM" id="SSF82114">
    <property type="entry name" value="Riboflavin kinase-like"/>
    <property type="match status" value="1"/>
</dbReference>
<evidence type="ECO:0000259" key="8">
    <source>
        <dbReference type="SMART" id="SM00904"/>
    </source>
</evidence>
<dbReference type="AlphaFoldDB" id="A0A1F7H119"/>
<dbReference type="GO" id="GO:0005524">
    <property type="term" value="F:ATP binding"/>
    <property type="evidence" value="ECO:0007669"/>
    <property type="project" value="UniProtKB-KW"/>
</dbReference>
<evidence type="ECO:0000313" key="10">
    <source>
        <dbReference type="Proteomes" id="UP000177159"/>
    </source>
</evidence>
<comment type="catalytic activity">
    <reaction evidence="7">
        <text>riboflavin + ATP = FMN + ADP + H(+)</text>
        <dbReference type="Rhea" id="RHEA:14357"/>
        <dbReference type="ChEBI" id="CHEBI:15378"/>
        <dbReference type="ChEBI" id="CHEBI:30616"/>
        <dbReference type="ChEBI" id="CHEBI:57986"/>
        <dbReference type="ChEBI" id="CHEBI:58210"/>
        <dbReference type="ChEBI" id="CHEBI:456216"/>
        <dbReference type="EC" id="2.7.1.26"/>
    </reaction>
</comment>
<dbReference type="GO" id="GO:0009231">
    <property type="term" value="P:riboflavin biosynthetic process"/>
    <property type="evidence" value="ECO:0007669"/>
    <property type="project" value="InterPro"/>
</dbReference>
<sequence length="120" mass="13569">MRGTVLQGEQSGRTIGFPTVNLDPSVIPQGTQEGIYAVRLEIYNQQYKGVLYFGPRLVKDETNNVLEIYILDFNSTIYGEEIEFSLAGYVRGIKNFGSMEELKEEIQRDVEAAKKILSDN</sequence>
<gene>
    <name evidence="9" type="ORF">A3C24_00765</name>
</gene>
<dbReference type="Pfam" id="PF01687">
    <property type="entry name" value="Flavokinase"/>
    <property type="match status" value="1"/>
</dbReference>
<evidence type="ECO:0000256" key="6">
    <source>
        <dbReference type="ARBA" id="ARBA00022840"/>
    </source>
</evidence>
<name>A0A1F7H119_9BACT</name>
<dbReference type="Gene3D" id="2.40.30.30">
    <property type="entry name" value="Riboflavin kinase-like"/>
    <property type="match status" value="1"/>
</dbReference>
<dbReference type="SMART" id="SM00904">
    <property type="entry name" value="Flavokinase"/>
    <property type="match status" value="1"/>
</dbReference>
<organism evidence="9 10">
    <name type="scientific">Candidatus Roizmanbacteria bacterium RIFCSPHIGHO2_02_FULL_37_24</name>
    <dbReference type="NCBI Taxonomy" id="1802037"/>
    <lineage>
        <taxon>Bacteria</taxon>
        <taxon>Candidatus Roizmaniibacteriota</taxon>
    </lineage>
</organism>
<keyword evidence="2" id="KW-0285">Flavoprotein</keyword>
<evidence type="ECO:0000256" key="1">
    <source>
        <dbReference type="ARBA" id="ARBA00012105"/>
    </source>
</evidence>
<feature type="domain" description="Riboflavin kinase" evidence="8">
    <location>
        <begin position="1"/>
        <end position="118"/>
    </location>
</feature>
<keyword evidence="4" id="KW-0808">Transferase</keyword>
<dbReference type="Proteomes" id="UP000177159">
    <property type="component" value="Unassembled WGS sequence"/>
</dbReference>
<comment type="caution">
    <text evidence="9">The sequence shown here is derived from an EMBL/GenBank/DDBJ whole genome shotgun (WGS) entry which is preliminary data.</text>
</comment>
<evidence type="ECO:0000256" key="4">
    <source>
        <dbReference type="ARBA" id="ARBA00022679"/>
    </source>
</evidence>
<keyword evidence="3" id="KW-0288">FMN</keyword>
<proteinExistence type="predicted"/>
<evidence type="ECO:0000256" key="3">
    <source>
        <dbReference type="ARBA" id="ARBA00022643"/>
    </source>
</evidence>
<dbReference type="InterPro" id="IPR015865">
    <property type="entry name" value="Riboflavin_kinase_bac/euk"/>
</dbReference>
<evidence type="ECO:0000256" key="5">
    <source>
        <dbReference type="ARBA" id="ARBA00022741"/>
    </source>
</evidence>
<dbReference type="EC" id="2.7.1.26" evidence="1"/>
<accession>A0A1F7H119</accession>
<dbReference type="PANTHER" id="PTHR22749:SF6">
    <property type="entry name" value="RIBOFLAVIN KINASE"/>
    <property type="match status" value="1"/>
</dbReference>